<dbReference type="Proteomes" id="UP000324897">
    <property type="component" value="Unassembled WGS sequence"/>
</dbReference>
<dbReference type="Gramene" id="TVU35023">
    <property type="protein sequence ID" value="TVU35023"/>
    <property type="gene ID" value="EJB05_16888"/>
</dbReference>
<evidence type="ECO:0000313" key="2">
    <source>
        <dbReference type="Proteomes" id="UP000324897"/>
    </source>
</evidence>
<gene>
    <name evidence="1" type="ORF">EJB05_16888</name>
</gene>
<name>A0A5J9VG39_9POAL</name>
<keyword evidence="2" id="KW-1185">Reference proteome</keyword>
<feature type="non-terminal residue" evidence="1">
    <location>
        <position position="1"/>
    </location>
</feature>
<protein>
    <submittedName>
        <fullName evidence="1">Uncharacterized protein</fullName>
    </submittedName>
</protein>
<dbReference type="AlphaFoldDB" id="A0A5J9VG39"/>
<reference evidence="1 2" key="1">
    <citation type="journal article" date="2019" name="Sci. Rep.">
        <title>A high-quality genome of Eragrostis curvula grass provides insights into Poaceae evolution and supports new strategies to enhance forage quality.</title>
        <authorList>
            <person name="Carballo J."/>
            <person name="Santos B.A.C.M."/>
            <person name="Zappacosta D."/>
            <person name="Garbus I."/>
            <person name="Selva J.P."/>
            <person name="Gallo C.A."/>
            <person name="Diaz A."/>
            <person name="Albertini E."/>
            <person name="Caccamo M."/>
            <person name="Echenique V."/>
        </authorList>
    </citation>
    <scope>NUCLEOTIDE SEQUENCE [LARGE SCALE GENOMIC DNA]</scope>
    <source>
        <strain evidence="2">cv. Victoria</strain>
        <tissue evidence="1">Leaf</tissue>
    </source>
</reference>
<comment type="caution">
    <text evidence="1">The sequence shown here is derived from an EMBL/GenBank/DDBJ whole genome shotgun (WGS) entry which is preliminary data.</text>
</comment>
<sequence>MPGSISTYVSDWMSALLRRAAQTYPLIKREKDDEITQLLNDKLLVHGRTWTCVAWSRVIGGRFNEAVEKLLAAAAENVAFRDRGCSSDLLPGCVGGDKCSALSTRKATVCSATGLQEQQNKEMIGKPTLPVSNPPVDAHSGDRATAAAASILPLLRRGRLIPLTKIGILNYVIKRNCLQISEVYQN</sequence>
<dbReference type="EMBL" id="RWGY01000009">
    <property type="protein sequence ID" value="TVU35023.1"/>
    <property type="molecule type" value="Genomic_DNA"/>
</dbReference>
<accession>A0A5J9VG39</accession>
<evidence type="ECO:0000313" key="1">
    <source>
        <dbReference type="EMBL" id="TVU35023.1"/>
    </source>
</evidence>
<organism evidence="1 2">
    <name type="scientific">Eragrostis curvula</name>
    <name type="common">weeping love grass</name>
    <dbReference type="NCBI Taxonomy" id="38414"/>
    <lineage>
        <taxon>Eukaryota</taxon>
        <taxon>Viridiplantae</taxon>
        <taxon>Streptophyta</taxon>
        <taxon>Embryophyta</taxon>
        <taxon>Tracheophyta</taxon>
        <taxon>Spermatophyta</taxon>
        <taxon>Magnoliopsida</taxon>
        <taxon>Liliopsida</taxon>
        <taxon>Poales</taxon>
        <taxon>Poaceae</taxon>
        <taxon>PACMAD clade</taxon>
        <taxon>Chloridoideae</taxon>
        <taxon>Eragrostideae</taxon>
        <taxon>Eragrostidinae</taxon>
        <taxon>Eragrostis</taxon>
    </lineage>
</organism>
<proteinExistence type="predicted"/>